<feature type="transmembrane region" description="Helical" evidence="6">
    <location>
        <begin position="140"/>
        <end position="162"/>
    </location>
</feature>
<feature type="transmembrane region" description="Helical" evidence="6">
    <location>
        <begin position="343"/>
        <end position="362"/>
    </location>
</feature>
<keyword evidence="8" id="KW-1185">Reference proteome</keyword>
<dbReference type="GO" id="GO:0015171">
    <property type="term" value="F:amino acid transmembrane transporter activity"/>
    <property type="evidence" value="ECO:0007669"/>
    <property type="project" value="TreeGrafter"/>
</dbReference>
<feature type="region of interest" description="Disordered" evidence="5">
    <location>
        <begin position="1"/>
        <end position="29"/>
    </location>
</feature>
<dbReference type="Proteomes" id="UP000318437">
    <property type="component" value="Unassembled WGS sequence"/>
</dbReference>
<dbReference type="EMBL" id="SJPS01000003">
    <property type="protein sequence ID" value="TWU27649.1"/>
    <property type="molecule type" value="Genomic_DNA"/>
</dbReference>
<evidence type="ECO:0000313" key="8">
    <source>
        <dbReference type="Proteomes" id="UP000318437"/>
    </source>
</evidence>
<comment type="caution">
    <text evidence="7">The sequence shown here is derived from an EMBL/GenBank/DDBJ whole genome shotgun (WGS) entry which is preliminary data.</text>
</comment>
<keyword evidence="3 6" id="KW-1133">Transmembrane helix</keyword>
<dbReference type="PANTHER" id="PTHR43243">
    <property type="entry name" value="INNER MEMBRANE TRANSPORTER YGJI-RELATED"/>
    <property type="match status" value="1"/>
</dbReference>
<organism evidence="7 8">
    <name type="scientific">Bythopirellula polymerisocia</name>
    <dbReference type="NCBI Taxonomy" id="2528003"/>
    <lineage>
        <taxon>Bacteria</taxon>
        <taxon>Pseudomonadati</taxon>
        <taxon>Planctomycetota</taxon>
        <taxon>Planctomycetia</taxon>
        <taxon>Pirellulales</taxon>
        <taxon>Lacipirellulaceae</taxon>
        <taxon>Bythopirellula</taxon>
    </lineage>
</organism>
<reference evidence="7 8" key="1">
    <citation type="submission" date="2019-02" db="EMBL/GenBank/DDBJ databases">
        <title>Deep-cultivation of Planctomycetes and their phenomic and genomic characterization uncovers novel biology.</title>
        <authorList>
            <person name="Wiegand S."/>
            <person name="Jogler M."/>
            <person name="Boedeker C."/>
            <person name="Pinto D."/>
            <person name="Vollmers J."/>
            <person name="Rivas-Marin E."/>
            <person name="Kohn T."/>
            <person name="Peeters S.H."/>
            <person name="Heuer A."/>
            <person name="Rast P."/>
            <person name="Oberbeckmann S."/>
            <person name="Bunk B."/>
            <person name="Jeske O."/>
            <person name="Meyerdierks A."/>
            <person name="Storesund J.E."/>
            <person name="Kallscheuer N."/>
            <person name="Luecker S."/>
            <person name="Lage O.M."/>
            <person name="Pohl T."/>
            <person name="Merkel B.J."/>
            <person name="Hornburger P."/>
            <person name="Mueller R.-W."/>
            <person name="Bruemmer F."/>
            <person name="Labrenz M."/>
            <person name="Spormann A.M."/>
            <person name="Op Den Camp H."/>
            <person name="Overmann J."/>
            <person name="Amann R."/>
            <person name="Jetten M.S.M."/>
            <person name="Mascher T."/>
            <person name="Medema M.H."/>
            <person name="Devos D.P."/>
            <person name="Kaster A.-K."/>
            <person name="Ovreas L."/>
            <person name="Rohde M."/>
            <person name="Galperin M.Y."/>
            <person name="Jogler C."/>
        </authorList>
    </citation>
    <scope>NUCLEOTIDE SEQUENCE [LARGE SCALE GENOMIC DNA]</scope>
    <source>
        <strain evidence="7 8">Pla144</strain>
    </source>
</reference>
<comment type="subcellular location">
    <subcellularLocation>
        <location evidence="1">Membrane</location>
        <topology evidence="1">Multi-pass membrane protein</topology>
    </subcellularLocation>
</comment>
<evidence type="ECO:0000256" key="6">
    <source>
        <dbReference type="SAM" id="Phobius"/>
    </source>
</evidence>
<dbReference type="Gene3D" id="1.20.1740.10">
    <property type="entry name" value="Amino acid/polyamine transporter I"/>
    <property type="match status" value="1"/>
</dbReference>
<feature type="transmembrane region" description="Helical" evidence="6">
    <location>
        <begin position="211"/>
        <end position="229"/>
    </location>
</feature>
<feature type="transmembrane region" description="Helical" evidence="6">
    <location>
        <begin position="56"/>
        <end position="78"/>
    </location>
</feature>
<keyword evidence="2 6" id="KW-0812">Transmembrane</keyword>
<protein>
    <submittedName>
        <fullName evidence="7">Putative amino acid permease YhdG</fullName>
    </submittedName>
</protein>
<dbReference type="InterPro" id="IPR002293">
    <property type="entry name" value="AA/rel_permease1"/>
</dbReference>
<feature type="transmembrane region" description="Helical" evidence="6">
    <location>
        <begin position="403"/>
        <end position="425"/>
    </location>
</feature>
<feature type="transmembrane region" description="Helical" evidence="6">
    <location>
        <begin position="169"/>
        <end position="191"/>
    </location>
</feature>
<evidence type="ECO:0000256" key="3">
    <source>
        <dbReference type="ARBA" id="ARBA00022989"/>
    </source>
</evidence>
<proteinExistence type="predicted"/>
<dbReference type="OrthoDB" id="5485476at2"/>
<evidence type="ECO:0000256" key="2">
    <source>
        <dbReference type="ARBA" id="ARBA00022692"/>
    </source>
</evidence>
<feature type="transmembrane region" description="Helical" evidence="6">
    <location>
        <begin position="437"/>
        <end position="462"/>
    </location>
</feature>
<feature type="transmembrane region" description="Helical" evidence="6">
    <location>
        <begin position="250"/>
        <end position="274"/>
    </location>
</feature>
<dbReference type="GO" id="GO:0016020">
    <property type="term" value="C:membrane"/>
    <property type="evidence" value="ECO:0007669"/>
    <property type="project" value="UniProtKB-SubCell"/>
</dbReference>
<sequence>MTSKTKNRCPSEDDTSRATRSNHVTEHKHGGLGELPATAICGNDITSSCLYVSALAIIYAGRWAPIVLLMVAGLLYLFRSIYSEVVGALPLNGGAYNALLNTTSKFRASVAACLTILSYMATAVISASEAMHYAHALWPALPVIVATICLLAFFMCLTIIGLSESARVAIAIFVTHLLSLSVLLVVGIGFVTKNGIETLTANLHTPTESGLALSIFFGFSAALLGISGFESSANFVEEQAEGVFPKTLRNMWLAVSFFNPAMALLALALVPVANVPDHEEALLAHMGQEAGGQWLFWLISIDAVFVLSGAVLTSFVGVNGLVHRMTLDRCLPQFLLKTNRRHTTHRIIIAFFLLSVSVLLITQGELKALAGVYTISFLSVMILFGIGNILLKVRRAQLPRPVRASWPSVLIAIAAVVTGLVGNALMNPPYLRVFLEYFIPALAIVTVMLGRVAILESFLFLVRASISSLIGPLHHLTGIIRNKIEAINSQQIVFFTRGDDIAKLNNAMLYVRQNEHTNRVKVVTVVKDTSEVPERLDKELSFLDEVYPEIDIEFVVLEGEFGPELIEELSKKWNIPTNFMFIGSPAGHFMYGLAELRGVRLII</sequence>
<feature type="transmembrane region" description="Helical" evidence="6">
    <location>
        <begin position="368"/>
        <end position="391"/>
    </location>
</feature>
<evidence type="ECO:0000256" key="5">
    <source>
        <dbReference type="SAM" id="MobiDB-lite"/>
    </source>
</evidence>
<evidence type="ECO:0000313" key="7">
    <source>
        <dbReference type="EMBL" id="TWU27649.1"/>
    </source>
</evidence>
<dbReference type="PANTHER" id="PTHR43243:SF11">
    <property type="entry name" value="AMINO ACID PERMEASE_ SLC12A DOMAIN-CONTAINING PROTEIN"/>
    <property type="match status" value="1"/>
</dbReference>
<gene>
    <name evidence="7" type="primary">yhdG</name>
    <name evidence="7" type="ORF">Pla144_24260</name>
</gene>
<accession>A0A5C6CYC9</accession>
<keyword evidence="4 6" id="KW-0472">Membrane</keyword>
<feature type="transmembrane region" description="Helical" evidence="6">
    <location>
        <begin position="108"/>
        <end position="128"/>
    </location>
</feature>
<name>A0A5C6CYC9_9BACT</name>
<feature type="compositionally biased region" description="Basic and acidic residues" evidence="5">
    <location>
        <begin position="9"/>
        <end position="29"/>
    </location>
</feature>
<dbReference type="Pfam" id="PF13520">
    <property type="entry name" value="AA_permease_2"/>
    <property type="match status" value="1"/>
</dbReference>
<evidence type="ECO:0000256" key="4">
    <source>
        <dbReference type="ARBA" id="ARBA00023136"/>
    </source>
</evidence>
<evidence type="ECO:0000256" key="1">
    <source>
        <dbReference type="ARBA" id="ARBA00004141"/>
    </source>
</evidence>
<dbReference type="RefSeq" id="WP_146450830.1">
    <property type="nucleotide sequence ID" value="NZ_SJPS01000003.1"/>
</dbReference>
<dbReference type="AlphaFoldDB" id="A0A5C6CYC9"/>
<feature type="transmembrane region" description="Helical" evidence="6">
    <location>
        <begin position="294"/>
        <end position="322"/>
    </location>
</feature>